<feature type="binding site" evidence="9">
    <location>
        <begin position="1139"/>
        <end position="1146"/>
    </location>
    <ligand>
        <name>ATP</name>
        <dbReference type="ChEBI" id="CHEBI:30616"/>
    </ligand>
</feature>
<dbReference type="Gene3D" id="3.40.50.300">
    <property type="entry name" value="P-loop containing nucleotide triphosphate hydrolases"/>
    <property type="match status" value="3"/>
</dbReference>
<dbReference type="NCBIfam" id="TIGR03925">
    <property type="entry name" value="T7SS_EccC_b"/>
    <property type="match status" value="1"/>
</dbReference>
<evidence type="ECO:0000256" key="2">
    <source>
        <dbReference type="ARBA" id="ARBA00022475"/>
    </source>
</evidence>
<keyword evidence="7 11" id="KW-1133">Transmembrane helix</keyword>
<keyword evidence="8 11" id="KW-0472">Membrane</keyword>
<dbReference type="InterPro" id="IPR002543">
    <property type="entry name" value="FtsK_dom"/>
</dbReference>
<gene>
    <name evidence="14" type="primary">eccCa</name>
    <name evidence="14" type="ORF">D6T63_06550</name>
</gene>
<evidence type="ECO:0000256" key="6">
    <source>
        <dbReference type="ARBA" id="ARBA00022840"/>
    </source>
</evidence>
<feature type="compositionally biased region" description="Polar residues" evidence="10">
    <location>
        <begin position="754"/>
        <end position="765"/>
    </location>
</feature>
<feature type="region of interest" description="Disordered" evidence="10">
    <location>
        <begin position="741"/>
        <end position="765"/>
    </location>
</feature>
<dbReference type="InterPro" id="IPR027417">
    <property type="entry name" value="P-loop_NTPase"/>
</dbReference>
<dbReference type="InterPro" id="IPR023837">
    <property type="entry name" value="EccCb-like_Actinobacteria"/>
</dbReference>
<feature type="binding site" evidence="9">
    <location>
        <begin position="855"/>
        <end position="862"/>
    </location>
    <ligand>
        <name>ATP</name>
        <dbReference type="ChEBI" id="CHEBI:30616"/>
    </ligand>
</feature>
<evidence type="ECO:0000313" key="15">
    <source>
        <dbReference type="Proteomes" id="UP000272560"/>
    </source>
</evidence>
<dbReference type="SMART" id="SM00382">
    <property type="entry name" value="AAA"/>
    <property type="match status" value="3"/>
</dbReference>
<evidence type="ECO:0000256" key="8">
    <source>
        <dbReference type="ARBA" id="ARBA00023136"/>
    </source>
</evidence>
<feature type="domain" description="FtsK" evidence="13">
    <location>
        <begin position="1123"/>
        <end position="1298"/>
    </location>
</feature>
<dbReference type="GO" id="GO:0005524">
    <property type="term" value="F:ATP binding"/>
    <property type="evidence" value="ECO:0007669"/>
    <property type="project" value="UniProtKB-UniRule"/>
</dbReference>
<evidence type="ECO:0000256" key="7">
    <source>
        <dbReference type="ARBA" id="ARBA00022989"/>
    </source>
</evidence>
<organism evidence="14 15">
    <name type="scientific">Arthrobacter cheniae</name>
    <dbReference type="NCBI Taxonomy" id="1258888"/>
    <lineage>
        <taxon>Bacteria</taxon>
        <taxon>Bacillati</taxon>
        <taxon>Actinomycetota</taxon>
        <taxon>Actinomycetes</taxon>
        <taxon>Micrococcales</taxon>
        <taxon>Micrococcaceae</taxon>
        <taxon>Arthrobacter</taxon>
    </lineage>
</organism>
<accession>A0A3A5MEZ5</accession>
<keyword evidence="3 11" id="KW-0812">Transmembrane</keyword>
<evidence type="ECO:0000259" key="13">
    <source>
        <dbReference type="PROSITE" id="PS50901"/>
    </source>
</evidence>
<feature type="transmembrane region" description="Helical" evidence="11">
    <location>
        <begin position="64"/>
        <end position="84"/>
    </location>
</feature>
<dbReference type="PANTHER" id="PTHR22683">
    <property type="entry name" value="SPORULATION PROTEIN RELATED"/>
    <property type="match status" value="1"/>
</dbReference>
<proteinExistence type="predicted"/>
<dbReference type="GO" id="GO:0003677">
    <property type="term" value="F:DNA binding"/>
    <property type="evidence" value="ECO:0007669"/>
    <property type="project" value="InterPro"/>
</dbReference>
<feature type="domain" description="FtsK" evidence="13">
    <location>
        <begin position="837"/>
        <end position="1028"/>
    </location>
</feature>
<keyword evidence="6 9" id="KW-0067">ATP-binding</keyword>
<evidence type="ECO:0000259" key="12">
    <source>
        <dbReference type="PROSITE" id="PS50837"/>
    </source>
</evidence>
<evidence type="ECO:0000256" key="10">
    <source>
        <dbReference type="SAM" id="MobiDB-lite"/>
    </source>
</evidence>
<dbReference type="PROSITE" id="PS50837">
    <property type="entry name" value="NACHT"/>
    <property type="match status" value="1"/>
</dbReference>
<keyword evidence="5 9" id="KW-0547">Nucleotide-binding</keyword>
<dbReference type="InterPro" id="IPR003593">
    <property type="entry name" value="AAA+_ATPase"/>
</dbReference>
<dbReference type="EMBL" id="QZVT01000003">
    <property type="protein sequence ID" value="RJT80862.1"/>
    <property type="molecule type" value="Genomic_DNA"/>
</dbReference>
<protein>
    <submittedName>
        <fullName evidence="14">Type VII secretion protein EccCa</fullName>
    </submittedName>
</protein>
<dbReference type="RefSeq" id="WP_120148208.1">
    <property type="nucleotide sequence ID" value="NZ_QZVT01000003.1"/>
</dbReference>
<evidence type="ECO:0000256" key="5">
    <source>
        <dbReference type="ARBA" id="ARBA00022741"/>
    </source>
</evidence>
<feature type="domain" description="FtsK" evidence="13">
    <location>
        <begin position="468"/>
        <end position="672"/>
    </location>
</feature>
<sequence length="1341" mass="144940">MSVRIVHRPARTTAPARDLPPFSLDAPPAVESGGGGMNMMSLVPLLGAGLSMTIMMLFRGSSLAAVGALMMIVTVLASVVMMVSQRGKQGRQRRELRENYLEYLERARTQLRSEEQVAERVARVSSPPPDALFDIIRNPQRLWERRRSNEDFLRVRLGTGPRRNRDILVAHSGSALQQTDTFMTTELELLKQRYESSPDLPITLPLDCAGNVSVIGSRDFVLHVSRLLIAEAASFHSPEDLLLAIACDESARTDWEWATWLPHLADQHTTHRTGPVRRLAPSMDLLSDLLRGDLLERSSLAAESRKNFLRGGVGVALPRLLVIADAYGHLPVELHIPDTHAAPGQLGVTTIHLVSDRLQEPGEVALRISETATGFTVENYRVDGVDPLIDHGTLDELPLPTAEAVARDLAPLRLSPDSLEHDSTESSVGFLEMLGLTPELSTADIRRLWQPRSDVDFLRIPLGADERGRPTLLDLKEAAQFGQGPHGLCIGATGSGKSEMLRSLVVGLLATHPPETLAMVLVDYKGGATFAPFERAPQVTGVITNLSDDLSLIERVYASLSGEIQRRQEVLKSAGNLANITDYQLHRQERKAHGEELAPLPHLVVIIDEFGELLTARPDFIDLFLSIGRIGRSIGVHLLLSSQRIEAGKLRGLDTYLSYRIGLRTLSEAESRTVLETPDAFHLPPVPGFGYLKVDTTTYTRFKAGYVSGPLEALLEEQEQDDDGGEQDEVLEVPKYAASLLSGTPAGRDDPAPQATTGSRRTTGPTVLSTLMDTLSTFPRAVDPIWLPPLPGGISLDAAAGGIQTTSQGLRLGHAMAQAAPLRIGVGLLDDPARQWQGVWELDLAANGGNLAIIGGPQTGKSTALRTIVASLALTHSPAEVGIYGIDLLGSGLMALEGLPHVGGIAVRSNREVIRRTMDELLTMLGERERLFERYRIDSLPTLRRMCAQGRVPELTSADIVLVLDGYGQLNDEFEDVEKQVHSLIARGGGYGLHVVTTSSRMNEIRISQQSFFGNRIELRLADPGESAHGRKVGEAVSLGRPGRGLAANKLQGHFALPRIDGVSDEDTAVQGTRELVAAVASSTDQRAMRVRVLPETVPASTVPVPERQALVPLGLREADLGVEYLDLELRERHLMVLGDEGSGKTNVLRTIIRSMVAQHTPDDVVLAVFDPRRTLSEQVPDSYLGGYATSAALAEQLAAAVATELDKRTGATRAEVSLMPRVVLVIDDYDILTAGGSAPLARLAPYLPLANEIGLHAVLTRRVRGSSRGLYESFSSSLRDSGTAALVLSGDRAEGPLVSGVRARALPPGRGQLVQAGQPVQTVQLLWNEPASVSVSAAGK</sequence>
<reference evidence="14 15" key="1">
    <citation type="submission" date="2018-09" db="EMBL/GenBank/DDBJ databases">
        <title>Novel species of Arthrobacter.</title>
        <authorList>
            <person name="Liu Q."/>
            <person name="Xin Y.-H."/>
        </authorList>
    </citation>
    <scope>NUCLEOTIDE SEQUENCE [LARGE SCALE GENOMIC DNA]</scope>
    <source>
        <strain evidence="14 15">Hz2</strain>
    </source>
</reference>
<comment type="caution">
    <text evidence="14">The sequence shown here is derived from an EMBL/GenBank/DDBJ whole genome shotgun (WGS) entry which is preliminary data.</text>
</comment>
<dbReference type="InterPro" id="IPR050206">
    <property type="entry name" value="FtsK/SpoIIIE/SftA"/>
</dbReference>
<dbReference type="OrthoDB" id="9807790at2"/>
<feature type="region of interest" description="Disordered" evidence="10">
    <location>
        <begin position="1"/>
        <end position="27"/>
    </location>
</feature>
<evidence type="ECO:0000313" key="14">
    <source>
        <dbReference type="EMBL" id="RJT80862.1"/>
    </source>
</evidence>
<dbReference type="PANTHER" id="PTHR22683:SF1">
    <property type="entry name" value="TYPE VII SECRETION SYSTEM PROTEIN ESSC"/>
    <property type="match status" value="1"/>
</dbReference>
<dbReference type="GO" id="GO:0005886">
    <property type="term" value="C:plasma membrane"/>
    <property type="evidence" value="ECO:0007669"/>
    <property type="project" value="UniProtKB-SubCell"/>
</dbReference>
<evidence type="ECO:0000256" key="4">
    <source>
        <dbReference type="ARBA" id="ARBA00022737"/>
    </source>
</evidence>
<evidence type="ECO:0000256" key="3">
    <source>
        <dbReference type="ARBA" id="ARBA00022692"/>
    </source>
</evidence>
<dbReference type="NCBIfam" id="TIGR03924">
    <property type="entry name" value="T7SS_EccC_a"/>
    <property type="match status" value="1"/>
</dbReference>
<feature type="domain" description="NACHT" evidence="12">
    <location>
        <begin position="1133"/>
        <end position="1231"/>
    </location>
</feature>
<dbReference type="SUPFAM" id="SSF52540">
    <property type="entry name" value="P-loop containing nucleoside triphosphate hydrolases"/>
    <property type="match status" value="3"/>
</dbReference>
<feature type="compositionally biased region" description="Basic residues" evidence="10">
    <location>
        <begin position="1"/>
        <end position="10"/>
    </location>
</feature>
<dbReference type="InterPro" id="IPR023836">
    <property type="entry name" value="EccCa-like_Actinobacteria"/>
</dbReference>
<feature type="binding site" evidence="9">
    <location>
        <begin position="491"/>
        <end position="498"/>
    </location>
    <ligand>
        <name>ATP</name>
        <dbReference type="ChEBI" id="CHEBI:30616"/>
    </ligand>
</feature>
<evidence type="ECO:0000256" key="1">
    <source>
        <dbReference type="ARBA" id="ARBA00004651"/>
    </source>
</evidence>
<keyword evidence="15" id="KW-1185">Reference proteome</keyword>
<evidence type="ECO:0000256" key="9">
    <source>
        <dbReference type="PROSITE-ProRule" id="PRU00289"/>
    </source>
</evidence>
<keyword evidence="4" id="KW-0677">Repeat</keyword>
<dbReference type="Pfam" id="PF01580">
    <property type="entry name" value="FtsK_SpoIIIE"/>
    <property type="match status" value="3"/>
</dbReference>
<name>A0A3A5MEZ5_9MICC</name>
<dbReference type="InterPro" id="IPR007111">
    <property type="entry name" value="NACHT_NTPase"/>
</dbReference>
<keyword evidence="2" id="KW-1003">Cell membrane</keyword>
<comment type="subcellular location">
    <subcellularLocation>
        <location evidence="1">Cell membrane</location>
        <topology evidence="1">Multi-pass membrane protein</topology>
    </subcellularLocation>
</comment>
<dbReference type="Proteomes" id="UP000272560">
    <property type="component" value="Unassembled WGS sequence"/>
</dbReference>
<evidence type="ECO:0000256" key="11">
    <source>
        <dbReference type="SAM" id="Phobius"/>
    </source>
</evidence>
<dbReference type="PROSITE" id="PS50901">
    <property type="entry name" value="FTSK"/>
    <property type="match status" value="3"/>
</dbReference>